<dbReference type="RefSeq" id="WP_034688629.1">
    <property type="nucleotide sequence ID" value="NZ_CP027365.1"/>
</dbReference>
<dbReference type="Proteomes" id="UP000314285">
    <property type="component" value="Unassembled WGS sequence"/>
</dbReference>
<reference evidence="2 3" key="1">
    <citation type="submission" date="2019-06" db="EMBL/GenBank/DDBJ databases">
        <title>Genome of Acinetobacter radioresistens APH1, a phenol degrading strain.</title>
        <authorList>
            <person name="Liu Y."/>
        </authorList>
    </citation>
    <scope>NUCLEOTIDE SEQUENCE [LARGE SCALE GENOMIC DNA]</scope>
    <source>
        <strain evidence="2 3">APH1</strain>
    </source>
</reference>
<dbReference type="AlphaFoldDB" id="A0A8H2JXF8"/>
<comment type="caution">
    <text evidence="2">The sequence shown here is derived from an EMBL/GenBank/DDBJ whole genome shotgun (WGS) entry which is preliminary data.</text>
</comment>
<gene>
    <name evidence="2" type="ORF">FHY67_12405</name>
</gene>
<dbReference type="EMBL" id="VFBM01000012">
    <property type="protein sequence ID" value="TNX86340.1"/>
    <property type="molecule type" value="Genomic_DNA"/>
</dbReference>
<evidence type="ECO:0000256" key="1">
    <source>
        <dbReference type="SAM" id="SignalP"/>
    </source>
</evidence>
<proteinExistence type="predicted"/>
<feature type="chain" id="PRO_5034867667" evidence="1">
    <location>
        <begin position="26"/>
        <end position="92"/>
    </location>
</feature>
<name>A0A8H2JXF8_ACIRA</name>
<feature type="signal peptide" evidence="1">
    <location>
        <begin position="1"/>
        <end position="25"/>
    </location>
</feature>
<evidence type="ECO:0000313" key="3">
    <source>
        <dbReference type="Proteomes" id="UP000314285"/>
    </source>
</evidence>
<accession>A0A8H2JXF8</accession>
<protein>
    <submittedName>
        <fullName evidence="2">Uncharacterized protein</fullName>
    </submittedName>
</protein>
<sequence>MNSLKKASTVSLAALTLLVSGYSVAKEEIRQPKQNEGRSQVVPRSFSDLITPNSMRFSASCCKHCSKGKACGNSCISRSKDCHKPPGCACDS</sequence>
<keyword evidence="1" id="KW-0732">Signal</keyword>
<organism evidence="2 3">
    <name type="scientific">Acinetobacter radioresistens</name>
    <dbReference type="NCBI Taxonomy" id="40216"/>
    <lineage>
        <taxon>Bacteria</taxon>
        <taxon>Pseudomonadati</taxon>
        <taxon>Pseudomonadota</taxon>
        <taxon>Gammaproteobacteria</taxon>
        <taxon>Moraxellales</taxon>
        <taxon>Moraxellaceae</taxon>
        <taxon>Acinetobacter</taxon>
    </lineage>
</organism>
<evidence type="ECO:0000313" key="2">
    <source>
        <dbReference type="EMBL" id="TNX86340.1"/>
    </source>
</evidence>